<dbReference type="Pfam" id="PF00078">
    <property type="entry name" value="RVT_1"/>
    <property type="match status" value="1"/>
</dbReference>
<protein>
    <submittedName>
        <fullName evidence="3">Reverse transcriptase (RNA-dependent DNA polymerase)</fullName>
    </submittedName>
</protein>
<dbReference type="PROSITE" id="PS50878">
    <property type="entry name" value="RT_POL"/>
    <property type="match status" value="1"/>
</dbReference>
<name>A0A0Z8LCM2_STRSU</name>
<dbReference type="InterPro" id="IPR000477">
    <property type="entry name" value="RT_dom"/>
</dbReference>
<keyword evidence="3" id="KW-0548">Nucleotidyltransferase</keyword>
<dbReference type="SUPFAM" id="SSF56672">
    <property type="entry name" value="DNA/RNA polymerases"/>
    <property type="match status" value="1"/>
</dbReference>
<dbReference type="EMBL" id="FIIE01000014">
    <property type="protein sequence ID" value="CYV88299.1"/>
    <property type="molecule type" value="Genomic_DNA"/>
</dbReference>
<dbReference type="GO" id="GO:0003964">
    <property type="term" value="F:RNA-directed DNA polymerase activity"/>
    <property type="evidence" value="ECO:0007669"/>
    <property type="project" value="UniProtKB-KW"/>
</dbReference>
<gene>
    <name evidence="3" type="ORF">ERS132442_01598</name>
</gene>
<evidence type="ECO:0000313" key="4">
    <source>
        <dbReference type="Proteomes" id="UP000070960"/>
    </source>
</evidence>
<evidence type="ECO:0000256" key="1">
    <source>
        <dbReference type="ARBA" id="ARBA00022763"/>
    </source>
</evidence>
<dbReference type="AlphaFoldDB" id="A0A0Z8LCM2"/>
<dbReference type="RefSeq" id="WP_044683410.1">
    <property type="nucleotide sequence ID" value="NZ_CECW01000024.1"/>
</dbReference>
<organism evidence="3 4">
    <name type="scientific">Streptococcus suis</name>
    <dbReference type="NCBI Taxonomy" id="1307"/>
    <lineage>
        <taxon>Bacteria</taxon>
        <taxon>Bacillati</taxon>
        <taxon>Bacillota</taxon>
        <taxon>Bacilli</taxon>
        <taxon>Lactobacillales</taxon>
        <taxon>Streptococcaceae</taxon>
        <taxon>Streptococcus</taxon>
    </lineage>
</organism>
<dbReference type="CDD" id="cd01646">
    <property type="entry name" value="RT_Bac_retron_I"/>
    <property type="match status" value="1"/>
</dbReference>
<evidence type="ECO:0000313" key="3">
    <source>
        <dbReference type="EMBL" id="CYV88299.1"/>
    </source>
</evidence>
<evidence type="ECO:0000259" key="2">
    <source>
        <dbReference type="PROSITE" id="PS50878"/>
    </source>
</evidence>
<sequence length="583" mass="70308">MDFRGINDNLNTYYDELFTNEYLIKYGYYSYKKSKNVALEEYPNSDVFYHRLFNFDDFLDKINISTLRIQKDTWTEPTYFNIPKDNLLRRQYKLPNIYSYLKLSSFLITNKSRFISTFIDNVQSTSKYFDSKELTFSKQKEIEEQLLFSGKYRLHTDLSNFYPTLYTHSISWMILGKWESKKTFQTNSRSFENRLDKLIQISQYGETHGIPTGSLISRIVAELYMCYFDKRMFDEGFVYKRYVDDFIFAFNNEEEQNRFLEKFNLICRENNLYLNSEKTKVETFPFRDKNDKVDIFNYLELHGIYKSSINIEKKRQIIKNYIQFCEKNENEGNKGSLKTVYTGLDIAFGKLSQQDIVAIMLDDDSITGYNLLKRLIDITFSKPELSNRLLSLIDVHFRNHKTRVRNLFTEYILEYKDTFKNKLSHYHQNKFDLERYQILLYIVLFFNSPIFNESELLQMISTDVDDYSLCLLTIIYLQNNFDDNKFLERIKNLFSEVHQFYEDNRSRMTEKLWFFRYFIYILIRNNSKWKKIVLTKYKKSELDYIFILSSGTNEQKSVNKLYSKMLKENVVLVNCGTNFNFKY</sequence>
<dbReference type="GO" id="GO:0006974">
    <property type="term" value="P:DNA damage response"/>
    <property type="evidence" value="ECO:0007669"/>
    <property type="project" value="UniProtKB-KW"/>
</dbReference>
<proteinExistence type="predicted"/>
<keyword evidence="3" id="KW-0695">RNA-directed DNA polymerase</keyword>
<feature type="domain" description="Reverse transcriptase" evidence="2">
    <location>
        <begin position="63"/>
        <end position="300"/>
    </location>
</feature>
<reference evidence="3 4" key="1">
    <citation type="submission" date="2016-02" db="EMBL/GenBank/DDBJ databases">
        <authorList>
            <consortium name="Pathogen Informatics"/>
        </authorList>
    </citation>
    <scope>NUCLEOTIDE SEQUENCE [LARGE SCALE GENOMIC DNA]</scope>
    <source>
        <strain evidence="3 4">LSS80</strain>
    </source>
</reference>
<dbReference type="Proteomes" id="UP000070960">
    <property type="component" value="Unassembled WGS sequence"/>
</dbReference>
<accession>A0A0Z8LCM2</accession>
<dbReference type="InterPro" id="IPR043502">
    <property type="entry name" value="DNA/RNA_pol_sf"/>
</dbReference>
<keyword evidence="3" id="KW-0808">Transferase</keyword>
<keyword evidence="1" id="KW-0227">DNA damage</keyword>